<keyword evidence="8" id="KW-0902">Two-component regulatory system</keyword>
<dbReference type="InterPro" id="IPR036890">
    <property type="entry name" value="HATPase_C_sf"/>
</dbReference>
<organism evidence="10">
    <name type="scientific">Sulfurimonas autotrophica</name>
    <dbReference type="NCBI Taxonomy" id="202747"/>
    <lineage>
        <taxon>Bacteria</taxon>
        <taxon>Pseudomonadati</taxon>
        <taxon>Campylobacterota</taxon>
        <taxon>Epsilonproteobacteria</taxon>
        <taxon>Campylobacterales</taxon>
        <taxon>Sulfurimonadaceae</taxon>
        <taxon>Sulfurimonas</taxon>
    </lineage>
</organism>
<accession>A0A7C3C7S3</accession>
<keyword evidence="7" id="KW-0067">ATP-binding</keyword>
<protein>
    <recommendedName>
        <fullName evidence="2">histidine kinase</fullName>
        <ecNumber evidence="2">2.7.13.3</ecNumber>
    </recommendedName>
</protein>
<keyword evidence="4" id="KW-0808">Transferase</keyword>
<feature type="domain" description="Histidine kinase" evidence="9">
    <location>
        <begin position="99"/>
        <end position="311"/>
    </location>
</feature>
<evidence type="ECO:0000256" key="7">
    <source>
        <dbReference type="ARBA" id="ARBA00022840"/>
    </source>
</evidence>
<dbReference type="PROSITE" id="PS50109">
    <property type="entry name" value="HIS_KIN"/>
    <property type="match status" value="1"/>
</dbReference>
<dbReference type="InterPro" id="IPR036097">
    <property type="entry name" value="HisK_dim/P_sf"/>
</dbReference>
<keyword evidence="6 10" id="KW-0418">Kinase</keyword>
<sequence length="311" mass="35339">MTAEEKSKKILREIELLFKTSKHAALHASACEQLPQKINELVAAYEEQKKRDAKTIKNQSYFIKQIDQRTIKVNASSQKKDRMLRQQSKMAAMGEMMDAVAHQWKQPLNSLSMMNDMLLDDFKNGLVDEAYIQDVTEMTHMQIAHMINTLNEFRTFFRPSKDPQDFSVAACLESVQVLMKDELLKNTITVTINIQEDITLHGQINEFKHLFLNLISNTIDAFNEKESQNRCIFIRTYRDNTNGIIEFEDNAGGIPEHVIASIFKPNVTTKADGKGTGIGLYMSSQIVEKHSGSISVKNVNDGAMFTVTLKL</sequence>
<dbReference type="InterPro" id="IPR003594">
    <property type="entry name" value="HATPase_dom"/>
</dbReference>
<keyword evidence="3" id="KW-0597">Phosphoprotein</keyword>
<dbReference type="AlphaFoldDB" id="A0A7C3C7S3"/>
<comment type="caution">
    <text evidence="10">The sequence shown here is derived from an EMBL/GenBank/DDBJ whole genome shotgun (WGS) entry which is preliminary data.</text>
</comment>
<dbReference type="SMART" id="SM00387">
    <property type="entry name" value="HATPase_c"/>
    <property type="match status" value="1"/>
</dbReference>
<evidence type="ECO:0000256" key="2">
    <source>
        <dbReference type="ARBA" id="ARBA00012438"/>
    </source>
</evidence>
<dbReference type="PANTHER" id="PTHR43065">
    <property type="entry name" value="SENSOR HISTIDINE KINASE"/>
    <property type="match status" value="1"/>
</dbReference>
<dbReference type="EMBL" id="DRNH01000146">
    <property type="protein sequence ID" value="HFB53626.1"/>
    <property type="molecule type" value="Genomic_DNA"/>
</dbReference>
<dbReference type="GO" id="GO:0000155">
    <property type="term" value="F:phosphorelay sensor kinase activity"/>
    <property type="evidence" value="ECO:0007669"/>
    <property type="project" value="InterPro"/>
</dbReference>
<dbReference type="Pfam" id="PF02518">
    <property type="entry name" value="HATPase_c"/>
    <property type="match status" value="1"/>
</dbReference>
<evidence type="ECO:0000256" key="3">
    <source>
        <dbReference type="ARBA" id="ARBA00022553"/>
    </source>
</evidence>
<dbReference type="Gene3D" id="3.30.565.10">
    <property type="entry name" value="Histidine kinase-like ATPase, C-terminal domain"/>
    <property type="match status" value="1"/>
</dbReference>
<evidence type="ECO:0000313" key="10">
    <source>
        <dbReference type="EMBL" id="HFB53626.1"/>
    </source>
</evidence>
<dbReference type="CDD" id="cd00082">
    <property type="entry name" value="HisKA"/>
    <property type="match status" value="1"/>
</dbReference>
<proteinExistence type="predicted"/>
<evidence type="ECO:0000259" key="9">
    <source>
        <dbReference type="PROSITE" id="PS50109"/>
    </source>
</evidence>
<evidence type="ECO:0000256" key="6">
    <source>
        <dbReference type="ARBA" id="ARBA00022777"/>
    </source>
</evidence>
<dbReference type="SUPFAM" id="SSF55874">
    <property type="entry name" value="ATPase domain of HSP90 chaperone/DNA topoisomerase II/histidine kinase"/>
    <property type="match status" value="1"/>
</dbReference>
<dbReference type="InterPro" id="IPR004358">
    <property type="entry name" value="Sig_transdc_His_kin-like_C"/>
</dbReference>
<dbReference type="InterPro" id="IPR003661">
    <property type="entry name" value="HisK_dim/P_dom"/>
</dbReference>
<keyword evidence="5" id="KW-0547">Nucleotide-binding</keyword>
<evidence type="ECO:0000256" key="1">
    <source>
        <dbReference type="ARBA" id="ARBA00000085"/>
    </source>
</evidence>
<dbReference type="PRINTS" id="PR00344">
    <property type="entry name" value="BCTRLSENSOR"/>
</dbReference>
<dbReference type="PANTHER" id="PTHR43065:SF10">
    <property type="entry name" value="PEROXIDE STRESS-ACTIVATED HISTIDINE KINASE MAK3"/>
    <property type="match status" value="1"/>
</dbReference>
<dbReference type="InterPro" id="IPR005467">
    <property type="entry name" value="His_kinase_dom"/>
</dbReference>
<comment type="catalytic activity">
    <reaction evidence="1">
        <text>ATP + protein L-histidine = ADP + protein N-phospho-L-histidine.</text>
        <dbReference type="EC" id="2.7.13.3"/>
    </reaction>
</comment>
<dbReference type="SUPFAM" id="SSF47384">
    <property type="entry name" value="Homodimeric domain of signal transducing histidine kinase"/>
    <property type="match status" value="1"/>
</dbReference>
<dbReference type="EC" id="2.7.13.3" evidence="2"/>
<dbReference type="GO" id="GO:0005524">
    <property type="term" value="F:ATP binding"/>
    <property type="evidence" value="ECO:0007669"/>
    <property type="project" value="UniProtKB-KW"/>
</dbReference>
<reference evidence="10" key="1">
    <citation type="journal article" date="2020" name="mSystems">
        <title>Genome- and Community-Level Interaction Insights into Carbon Utilization and Element Cycling Functions of Hydrothermarchaeota in Hydrothermal Sediment.</title>
        <authorList>
            <person name="Zhou Z."/>
            <person name="Liu Y."/>
            <person name="Xu W."/>
            <person name="Pan J."/>
            <person name="Luo Z.H."/>
            <person name="Li M."/>
        </authorList>
    </citation>
    <scope>NUCLEOTIDE SEQUENCE [LARGE SCALE GENOMIC DNA]</scope>
    <source>
        <strain evidence="10">HyVt-507</strain>
    </source>
</reference>
<gene>
    <name evidence="10" type="ORF">ENJ67_02725</name>
</gene>
<evidence type="ECO:0000256" key="4">
    <source>
        <dbReference type="ARBA" id="ARBA00022679"/>
    </source>
</evidence>
<dbReference type="Gene3D" id="1.10.287.130">
    <property type="match status" value="1"/>
</dbReference>
<evidence type="ECO:0000256" key="8">
    <source>
        <dbReference type="ARBA" id="ARBA00023012"/>
    </source>
</evidence>
<dbReference type="Proteomes" id="UP000886390">
    <property type="component" value="Unassembled WGS sequence"/>
</dbReference>
<evidence type="ECO:0000256" key="5">
    <source>
        <dbReference type="ARBA" id="ARBA00022741"/>
    </source>
</evidence>
<name>A0A7C3C7S3_9BACT</name>